<dbReference type="AlphaFoldDB" id="A0A3S4SL29"/>
<sequence>MTSTTMSTTTRTTTSTTRTATMTPGTAGAAGSTGVLRPCGAGREAAERELSAARAELASLGAQASPSRLERALERVTAARQALALAA</sequence>
<accession>A0A3S4SL29</accession>
<keyword evidence="3" id="KW-1185">Reference proteome</keyword>
<proteinExistence type="predicted"/>
<dbReference type="Proteomes" id="UP000266895">
    <property type="component" value="Chromosome"/>
</dbReference>
<evidence type="ECO:0000313" key="3">
    <source>
        <dbReference type="Proteomes" id="UP000266895"/>
    </source>
</evidence>
<protein>
    <submittedName>
        <fullName evidence="2">Uncharacterized protein</fullName>
    </submittedName>
</protein>
<gene>
    <name evidence="2" type="ORF">NCTC11636_00024</name>
</gene>
<feature type="compositionally biased region" description="Low complexity" evidence="1">
    <location>
        <begin position="1"/>
        <end position="34"/>
    </location>
</feature>
<dbReference type="EMBL" id="LR134350">
    <property type="protein sequence ID" value="VEG25423.1"/>
    <property type="molecule type" value="Genomic_DNA"/>
</dbReference>
<dbReference type="RefSeq" id="WP_126381012.1">
    <property type="nucleotide sequence ID" value="NZ_LR134350.1"/>
</dbReference>
<evidence type="ECO:0000256" key="1">
    <source>
        <dbReference type="SAM" id="MobiDB-lite"/>
    </source>
</evidence>
<evidence type="ECO:0000313" key="2">
    <source>
        <dbReference type="EMBL" id="VEG25423.1"/>
    </source>
</evidence>
<feature type="region of interest" description="Disordered" evidence="1">
    <location>
        <begin position="1"/>
        <end position="42"/>
    </location>
</feature>
<organism evidence="2 3">
    <name type="scientific">Actinomyces howellii</name>
    <dbReference type="NCBI Taxonomy" id="52771"/>
    <lineage>
        <taxon>Bacteria</taxon>
        <taxon>Bacillati</taxon>
        <taxon>Actinomycetota</taxon>
        <taxon>Actinomycetes</taxon>
        <taxon>Actinomycetales</taxon>
        <taxon>Actinomycetaceae</taxon>
        <taxon>Actinomyces</taxon>
    </lineage>
</organism>
<reference evidence="2 3" key="1">
    <citation type="submission" date="2018-12" db="EMBL/GenBank/DDBJ databases">
        <authorList>
            <consortium name="Pathogen Informatics"/>
        </authorList>
    </citation>
    <scope>NUCLEOTIDE SEQUENCE [LARGE SCALE GENOMIC DNA]</scope>
    <source>
        <strain evidence="2 3">NCTC11636</strain>
    </source>
</reference>
<name>A0A3S4SL29_9ACTO</name>
<dbReference type="KEGG" id="ahw:NCTC11636_00024"/>